<gene>
    <name evidence="1" type="ORF">ZIOFF_022141</name>
</gene>
<accession>A0A8J5HKZ0</accession>
<proteinExistence type="predicted"/>
<dbReference type="Pfam" id="PF05553">
    <property type="entry name" value="DUF761"/>
    <property type="match status" value="1"/>
</dbReference>
<keyword evidence="2" id="KW-1185">Reference proteome</keyword>
<dbReference type="Proteomes" id="UP000734854">
    <property type="component" value="Unassembled WGS sequence"/>
</dbReference>
<evidence type="ECO:0000313" key="2">
    <source>
        <dbReference type="Proteomes" id="UP000734854"/>
    </source>
</evidence>
<evidence type="ECO:0000313" key="1">
    <source>
        <dbReference type="EMBL" id="KAG6518661.1"/>
    </source>
</evidence>
<dbReference type="PANTHER" id="PTHR33265:SF26">
    <property type="entry name" value="OS06G0554600 PROTEIN"/>
    <property type="match status" value="1"/>
</dbReference>
<dbReference type="AlphaFoldDB" id="A0A8J5HKZ0"/>
<reference evidence="1 2" key="1">
    <citation type="submission" date="2020-08" db="EMBL/GenBank/DDBJ databases">
        <title>Plant Genome Project.</title>
        <authorList>
            <person name="Zhang R.-G."/>
        </authorList>
    </citation>
    <scope>NUCLEOTIDE SEQUENCE [LARGE SCALE GENOMIC DNA]</scope>
    <source>
        <tissue evidence="1">Rhizome</tissue>
    </source>
</reference>
<dbReference type="PANTHER" id="PTHR33265">
    <property type="entry name" value="AVR9/CF-9 RAPIDLY ELICITED PROTEIN-RELATED"/>
    <property type="match status" value="1"/>
</dbReference>
<dbReference type="EMBL" id="JACMSC010000006">
    <property type="protein sequence ID" value="KAG6518661.1"/>
    <property type="molecule type" value="Genomic_DNA"/>
</dbReference>
<sequence>MDASLARRVWDVICAACGMIRKGFRKHRLLMEVHLLLKRGKLAGKAITELLLHHHRRPDSGRFPVDPPSLSFHRRDYVEFSCSSTPSPVSFFLSKFLPGRRRGDRTAAASAEALPLEFETLASAAESPATLFWQSPVAGRLSPEAVDLQAEAFIKGFYEQLRMQQSLPATPECRDRGAA</sequence>
<dbReference type="InterPro" id="IPR008480">
    <property type="entry name" value="DUF761_pln"/>
</dbReference>
<name>A0A8J5HKZ0_ZINOF</name>
<organism evidence="1 2">
    <name type="scientific">Zingiber officinale</name>
    <name type="common">Ginger</name>
    <name type="synonym">Amomum zingiber</name>
    <dbReference type="NCBI Taxonomy" id="94328"/>
    <lineage>
        <taxon>Eukaryota</taxon>
        <taxon>Viridiplantae</taxon>
        <taxon>Streptophyta</taxon>
        <taxon>Embryophyta</taxon>
        <taxon>Tracheophyta</taxon>
        <taxon>Spermatophyta</taxon>
        <taxon>Magnoliopsida</taxon>
        <taxon>Liliopsida</taxon>
        <taxon>Zingiberales</taxon>
        <taxon>Zingiberaceae</taxon>
        <taxon>Zingiber</taxon>
    </lineage>
</organism>
<comment type="caution">
    <text evidence="1">The sequence shown here is derived from an EMBL/GenBank/DDBJ whole genome shotgun (WGS) entry which is preliminary data.</text>
</comment>
<protein>
    <submittedName>
        <fullName evidence="1">Uncharacterized protein</fullName>
    </submittedName>
</protein>